<evidence type="ECO:0000313" key="1">
    <source>
        <dbReference type="EMBL" id="KAF1026168.1"/>
    </source>
</evidence>
<sequence length="62" mass="7303">MIKYESKIIAQNDLGRTWVVIQTIEHVNGDVSRNNLFTSEHKNNKGLLECEKMIRKMKSIIW</sequence>
<proteinExistence type="predicted"/>
<dbReference type="EMBL" id="WNDP01000027">
    <property type="protein sequence ID" value="KAF1026168.1"/>
    <property type="molecule type" value="Genomic_DNA"/>
</dbReference>
<dbReference type="Proteomes" id="UP000490535">
    <property type="component" value="Unassembled WGS sequence"/>
</dbReference>
<organism evidence="1 2">
    <name type="scientific">Acinetobacter bereziniae</name>
    <name type="common">Acinetobacter genomosp. 10</name>
    <dbReference type="NCBI Taxonomy" id="106648"/>
    <lineage>
        <taxon>Bacteria</taxon>
        <taxon>Pseudomonadati</taxon>
        <taxon>Pseudomonadota</taxon>
        <taxon>Gammaproteobacteria</taxon>
        <taxon>Moraxellales</taxon>
        <taxon>Moraxellaceae</taxon>
        <taxon>Acinetobacter</taxon>
    </lineage>
</organism>
<name>A0A833TZF5_ACIBZ</name>
<protein>
    <submittedName>
        <fullName evidence="1">Uncharacterized protein</fullName>
    </submittedName>
</protein>
<reference evidence="2" key="1">
    <citation type="journal article" date="2020" name="MBio">
        <title>Horizontal gene transfer to a defensive symbiont with a reduced genome amongst a multipartite beetle microbiome.</title>
        <authorList>
            <person name="Waterworth S.C."/>
            <person name="Florez L.V."/>
            <person name="Rees E.R."/>
            <person name="Hertweck C."/>
            <person name="Kaltenpoth M."/>
            <person name="Kwan J.C."/>
        </authorList>
    </citation>
    <scope>NUCLEOTIDE SEQUENCE [LARGE SCALE GENOMIC DNA]</scope>
</reference>
<dbReference type="AlphaFoldDB" id="A0A833TZF5"/>
<evidence type="ECO:0000313" key="2">
    <source>
        <dbReference type="Proteomes" id="UP000490535"/>
    </source>
</evidence>
<gene>
    <name evidence="1" type="ORF">GAK29_01430</name>
</gene>
<comment type="caution">
    <text evidence="1">The sequence shown here is derived from an EMBL/GenBank/DDBJ whole genome shotgun (WGS) entry which is preliminary data.</text>
</comment>
<accession>A0A833TZF5</accession>